<accession>A0AAD4ZZY8</accession>
<comment type="caution">
    <text evidence="1">The sequence shown here is derived from an EMBL/GenBank/DDBJ whole genome shotgun (WGS) entry which is preliminary data.</text>
</comment>
<dbReference type="Proteomes" id="UP001205998">
    <property type="component" value="Unassembled WGS sequence"/>
</dbReference>
<protein>
    <submittedName>
        <fullName evidence="1">Cystathionine-beta-synthase b</fullName>
    </submittedName>
</protein>
<evidence type="ECO:0000313" key="1">
    <source>
        <dbReference type="EMBL" id="KAI5606965.1"/>
    </source>
</evidence>
<sequence>MAMPLCTKTVAPGILPNILSQIEDTPLVRINKIPKVFGVKCEICEYECESG</sequence>
<gene>
    <name evidence="1" type="ORF">C0J50_12488</name>
</gene>
<name>A0AAD4ZZY8_SILAS</name>
<proteinExistence type="predicted"/>
<dbReference type="EMBL" id="MU595973">
    <property type="protein sequence ID" value="KAI5606965.1"/>
    <property type="molecule type" value="Genomic_DNA"/>
</dbReference>
<dbReference type="AlphaFoldDB" id="A0AAD4ZZY8"/>
<keyword evidence="2" id="KW-1185">Reference proteome</keyword>
<reference evidence="1" key="1">
    <citation type="submission" date="2018-07" db="EMBL/GenBank/DDBJ databases">
        <title>Comparative genomics of catfishes provides insights into carnivory and benthic adaptation.</title>
        <authorList>
            <person name="Zhang Y."/>
            <person name="Wang D."/>
            <person name="Peng Z."/>
            <person name="Zheng S."/>
            <person name="Shao F."/>
            <person name="Tao W."/>
        </authorList>
    </citation>
    <scope>NUCLEOTIDE SEQUENCE</scope>
    <source>
        <strain evidence="1">Chongqing</strain>
    </source>
</reference>
<evidence type="ECO:0000313" key="2">
    <source>
        <dbReference type="Proteomes" id="UP001205998"/>
    </source>
</evidence>
<organism evidence="1 2">
    <name type="scientific">Silurus asotus</name>
    <name type="common">Amur catfish</name>
    <name type="synonym">Parasilurus asotus</name>
    <dbReference type="NCBI Taxonomy" id="30991"/>
    <lineage>
        <taxon>Eukaryota</taxon>
        <taxon>Metazoa</taxon>
        <taxon>Chordata</taxon>
        <taxon>Craniata</taxon>
        <taxon>Vertebrata</taxon>
        <taxon>Euteleostomi</taxon>
        <taxon>Actinopterygii</taxon>
        <taxon>Neopterygii</taxon>
        <taxon>Teleostei</taxon>
        <taxon>Ostariophysi</taxon>
        <taxon>Siluriformes</taxon>
        <taxon>Siluridae</taxon>
        <taxon>Silurus</taxon>
    </lineage>
</organism>